<accession>A0A341AT86</accession>
<evidence type="ECO:0000313" key="2">
    <source>
        <dbReference type="Proteomes" id="UP000252040"/>
    </source>
</evidence>
<proteinExistence type="predicted"/>
<evidence type="ECO:0000256" key="1">
    <source>
        <dbReference type="SAM" id="MobiDB-lite"/>
    </source>
</evidence>
<protein>
    <submittedName>
        <fullName evidence="3">Uncharacterized protein LOC112394958</fullName>
    </submittedName>
</protein>
<dbReference type="Proteomes" id="UP000252040">
    <property type="component" value="Unplaced"/>
</dbReference>
<dbReference type="GeneID" id="112394958"/>
<dbReference type="InParanoid" id="A0A341AT86"/>
<reference evidence="3" key="1">
    <citation type="submission" date="2025-08" db="UniProtKB">
        <authorList>
            <consortium name="RefSeq"/>
        </authorList>
    </citation>
    <scope>IDENTIFICATION</scope>
    <source>
        <tissue evidence="3">Meat</tissue>
    </source>
</reference>
<dbReference type="KEGG" id="nasi:112394958"/>
<organism evidence="2 3">
    <name type="scientific">Neophocaena asiaeorientalis asiaeorientalis</name>
    <name type="common">Yangtze finless porpoise</name>
    <name type="synonym">Neophocaena phocaenoides subsp. asiaeorientalis</name>
    <dbReference type="NCBI Taxonomy" id="1706337"/>
    <lineage>
        <taxon>Eukaryota</taxon>
        <taxon>Metazoa</taxon>
        <taxon>Chordata</taxon>
        <taxon>Craniata</taxon>
        <taxon>Vertebrata</taxon>
        <taxon>Euteleostomi</taxon>
        <taxon>Mammalia</taxon>
        <taxon>Eutheria</taxon>
        <taxon>Laurasiatheria</taxon>
        <taxon>Artiodactyla</taxon>
        <taxon>Whippomorpha</taxon>
        <taxon>Cetacea</taxon>
        <taxon>Odontoceti</taxon>
        <taxon>Phocoenidae</taxon>
        <taxon>Neophocaena</taxon>
    </lineage>
</organism>
<keyword evidence="2" id="KW-1185">Reference proteome</keyword>
<name>A0A341AT86_NEOAA</name>
<feature type="region of interest" description="Disordered" evidence="1">
    <location>
        <begin position="187"/>
        <end position="254"/>
    </location>
</feature>
<gene>
    <name evidence="3" type="primary">LOC112394958</name>
</gene>
<dbReference type="AlphaFoldDB" id="A0A341AT86"/>
<evidence type="ECO:0000313" key="3">
    <source>
        <dbReference type="RefSeq" id="XP_024593740.1"/>
    </source>
</evidence>
<sequence>MCKNMLAAQVPPQPSSGLLPSWPARACGFWGGNQMIKGRNSMLLHLALHLPKPLVALFPLDVRIFSFSSSRRLGYLYLAHHLSCSTSHHALLCVAMARPPVPSRIPLITDHPDFLRRGALTPLHSAQKTSVEMSRSCRMNGHMSEHTFVWLAKMMYPWMEGQMEEQTPEPRPGGDWAGRALWALGKAPRRLEGNKKASGCQPNKWETACEAPHDASRSPLQPHAGGAAFSQLQRDHATDRPPGGGNLGQETSSQ</sequence>
<dbReference type="RefSeq" id="XP_024593740.1">
    <property type="nucleotide sequence ID" value="XM_024737972.1"/>
</dbReference>